<sequence>MSPDINPLGFLWPVISIIIGIVPVIMLRVRARIFGVAAISYFIAIALKIIIQNFTLNYIILYPYYVQGLYYVIQTAILEAGFSFIFAIMFKIDKPLEFGVSLAFWENAIFLGFLSGITLPEVSISYYLIASNAPGSKIIYESLKNTLLYFGNYQLLRYLFYHTLDRLSSLFAHGAWGAMASLYFIKRKKSYFIIMLLGLIDFLVPLFYDHIIDYFDISVLSFLFSMIGFLSMYLVYQKYMKNKVGN</sequence>
<dbReference type="RefSeq" id="WP_084272569.1">
    <property type="nucleotide sequence ID" value="NZ_FWYE01000001.1"/>
</dbReference>
<organism evidence="2 3">
    <name type="scientific">Picrophilus torridus (strain ATCC 700027 / DSM 9790 / JCM 10055 / NBRC 100828 / KAW 2/3)</name>
    <dbReference type="NCBI Taxonomy" id="1122961"/>
    <lineage>
        <taxon>Archaea</taxon>
        <taxon>Methanobacteriati</taxon>
        <taxon>Thermoplasmatota</taxon>
        <taxon>Thermoplasmata</taxon>
        <taxon>Thermoplasmatales</taxon>
        <taxon>Picrophilaceae</taxon>
        <taxon>Picrophilus</taxon>
    </lineage>
</organism>
<name>A0A8G2FW90_PICTO</name>
<dbReference type="AlphaFoldDB" id="A0A8G2FW90"/>
<feature type="transmembrane region" description="Helical" evidence="1">
    <location>
        <begin position="71"/>
        <end position="90"/>
    </location>
</feature>
<evidence type="ECO:0000313" key="2">
    <source>
        <dbReference type="EMBL" id="SMD30666.1"/>
    </source>
</evidence>
<accession>A0A8G2FW90</accession>
<feature type="transmembrane region" description="Helical" evidence="1">
    <location>
        <begin position="33"/>
        <end position="51"/>
    </location>
</feature>
<reference evidence="2 3" key="1">
    <citation type="submission" date="2017-04" db="EMBL/GenBank/DDBJ databases">
        <authorList>
            <person name="Varghese N."/>
            <person name="Submissions S."/>
        </authorList>
    </citation>
    <scope>NUCLEOTIDE SEQUENCE [LARGE SCALE GENOMIC DNA]</scope>
    <source>
        <strain evidence="2 3">DSM 9789</strain>
    </source>
</reference>
<keyword evidence="1" id="KW-0812">Transmembrane</keyword>
<feature type="transmembrane region" description="Helical" evidence="1">
    <location>
        <begin position="6"/>
        <end position="26"/>
    </location>
</feature>
<feature type="transmembrane region" description="Helical" evidence="1">
    <location>
        <begin position="214"/>
        <end position="236"/>
    </location>
</feature>
<keyword evidence="1" id="KW-0472">Membrane</keyword>
<evidence type="ECO:0000256" key="1">
    <source>
        <dbReference type="SAM" id="Phobius"/>
    </source>
</evidence>
<gene>
    <name evidence="2" type="ORF">SAMN02745355_0559</name>
</gene>
<keyword evidence="3" id="KW-1185">Reference proteome</keyword>
<feature type="transmembrane region" description="Helical" evidence="1">
    <location>
        <begin position="167"/>
        <end position="184"/>
    </location>
</feature>
<evidence type="ECO:0000313" key="3">
    <source>
        <dbReference type="Proteomes" id="UP000192315"/>
    </source>
</evidence>
<proteinExistence type="predicted"/>
<dbReference type="EMBL" id="FWYE01000001">
    <property type="protein sequence ID" value="SMD30666.1"/>
    <property type="molecule type" value="Genomic_DNA"/>
</dbReference>
<feature type="transmembrane region" description="Helical" evidence="1">
    <location>
        <begin position="191"/>
        <end position="208"/>
    </location>
</feature>
<dbReference type="Proteomes" id="UP000192315">
    <property type="component" value="Unassembled WGS sequence"/>
</dbReference>
<feature type="transmembrane region" description="Helical" evidence="1">
    <location>
        <begin position="102"/>
        <end position="129"/>
    </location>
</feature>
<comment type="caution">
    <text evidence="2">The sequence shown here is derived from an EMBL/GenBank/DDBJ whole genome shotgun (WGS) entry which is preliminary data.</text>
</comment>
<protein>
    <submittedName>
        <fullName evidence="2">Uncharacterized protein</fullName>
    </submittedName>
</protein>
<keyword evidence="1" id="KW-1133">Transmembrane helix</keyword>